<dbReference type="InterPro" id="IPR039448">
    <property type="entry name" value="Beta_helix"/>
</dbReference>
<dbReference type="InterPro" id="IPR011050">
    <property type="entry name" value="Pectin_lyase_fold/virulence"/>
</dbReference>
<dbReference type="InterPro" id="IPR012334">
    <property type="entry name" value="Pectin_lyas_fold"/>
</dbReference>
<dbReference type="KEGG" id="slr:L21SP2_2013"/>
<dbReference type="AlphaFoldDB" id="V5WIJ3"/>
<dbReference type="RefSeq" id="WP_024268301.1">
    <property type="nucleotide sequence ID" value="NC_023035.1"/>
</dbReference>
<sequence length="267" mass="29767">MEVEEKDITPPSEAYPKPDRTNTGPRTTDLEIWEPGLTKIKEDGAVLEGFSLEGEIWIEADNVVLRDFVIHGDGIYDPIEETGNFYGIKMSGGTNATFEYGEIRRVLSAGILGSGFTARHLYIHDTGGDGIKVSDGNRTLIEACFIEKLGMRDGAHADAVQMRSGGSDAIFRYNHFYIPGEASSHYPGSPYKANTTFMMTDTERYTDILVEYNWLYGGGFTVYGVPGMSLRGNRFGDEAYYHYGVLTGEVDLWEENVWDETGEIIDF</sequence>
<feature type="region of interest" description="Disordered" evidence="1">
    <location>
        <begin position="1"/>
        <end position="29"/>
    </location>
</feature>
<feature type="domain" description="Right handed beta helix" evidence="2">
    <location>
        <begin position="84"/>
        <end position="177"/>
    </location>
</feature>
<evidence type="ECO:0000256" key="1">
    <source>
        <dbReference type="SAM" id="MobiDB-lite"/>
    </source>
</evidence>
<accession>V5WIJ3</accession>
<protein>
    <recommendedName>
        <fullName evidence="2">Right handed beta helix domain-containing protein</fullName>
    </recommendedName>
</protein>
<dbReference type="HOGENOM" id="CLU_1041661_0_0_12"/>
<dbReference type="Gene3D" id="2.160.20.10">
    <property type="entry name" value="Single-stranded right-handed beta-helix, Pectin lyase-like"/>
    <property type="match status" value="1"/>
</dbReference>
<evidence type="ECO:0000259" key="2">
    <source>
        <dbReference type="Pfam" id="PF13229"/>
    </source>
</evidence>
<evidence type="ECO:0000313" key="4">
    <source>
        <dbReference type="Proteomes" id="UP000018680"/>
    </source>
</evidence>
<dbReference type="eggNOG" id="COG3420">
    <property type="taxonomic scope" value="Bacteria"/>
</dbReference>
<gene>
    <name evidence="3" type="ORF">L21SP2_2013</name>
</gene>
<organism evidence="3 4">
    <name type="scientific">Salinispira pacifica</name>
    <dbReference type="NCBI Taxonomy" id="1307761"/>
    <lineage>
        <taxon>Bacteria</taxon>
        <taxon>Pseudomonadati</taxon>
        <taxon>Spirochaetota</taxon>
        <taxon>Spirochaetia</taxon>
        <taxon>Spirochaetales</taxon>
        <taxon>Spirochaetaceae</taxon>
        <taxon>Salinispira</taxon>
    </lineage>
</organism>
<evidence type="ECO:0000313" key="3">
    <source>
        <dbReference type="EMBL" id="AHC15384.1"/>
    </source>
</evidence>
<name>V5WIJ3_9SPIO</name>
<proteinExistence type="predicted"/>
<dbReference type="Pfam" id="PF13229">
    <property type="entry name" value="Beta_helix"/>
    <property type="match status" value="1"/>
</dbReference>
<keyword evidence="4" id="KW-1185">Reference proteome</keyword>
<reference evidence="3 4" key="1">
    <citation type="journal article" date="2015" name="Stand. Genomic Sci.">
        <title>Complete genome sequence and description of Salinispira pacifica gen. nov., sp. nov., a novel spirochaete isolated form a hypersaline microbial mat.</title>
        <authorList>
            <person name="Ben Hania W."/>
            <person name="Joseph M."/>
            <person name="Schumann P."/>
            <person name="Bunk B."/>
            <person name="Fiebig A."/>
            <person name="Sproer C."/>
            <person name="Klenk H.P."/>
            <person name="Fardeau M.L."/>
            <person name="Spring S."/>
        </authorList>
    </citation>
    <scope>NUCLEOTIDE SEQUENCE [LARGE SCALE GENOMIC DNA]</scope>
    <source>
        <strain evidence="3 4">L21-RPul-D2</strain>
    </source>
</reference>
<dbReference type="SUPFAM" id="SSF51126">
    <property type="entry name" value="Pectin lyase-like"/>
    <property type="match status" value="1"/>
</dbReference>
<dbReference type="EMBL" id="CP006939">
    <property type="protein sequence ID" value="AHC15384.1"/>
    <property type="molecule type" value="Genomic_DNA"/>
</dbReference>
<dbReference type="Proteomes" id="UP000018680">
    <property type="component" value="Chromosome"/>
</dbReference>